<dbReference type="EMBL" id="CM031817">
    <property type="protein sequence ID" value="KAG6641698.1"/>
    <property type="molecule type" value="Genomic_DNA"/>
</dbReference>
<name>A0A8T1PIB8_CARIL</name>
<protein>
    <submittedName>
        <fullName evidence="2">Uncharacterized protein</fullName>
    </submittedName>
</protein>
<reference evidence="2" key="1">
    <citation type="submission" date="2020-12" db="EMBL/GenBank/DDBJ databases">
        <title>WGS assembly of Carya illinoinensis cv. Pawnee.</title>
        <authorList>
            <person name="Platts A."/>
            <person name="Shu S."/>
            <person name="Wright S."/>
            <person name="Barry K."/>
            <person name="Edger P."/>
            <person name="Pires J.C."/>
            <person name="Schmutz J."/>
        </authorList>
    </citation>
    <scope>NUCLEOTIDE SEQUENCE</scope>
    <source>
        <tissue evidence="2">Leaf</tissue>
    </source>
</reference>
<dbReference type="PANTHER" id="PTHR33386:SF26">
    <property type="entry name" value="ANKYRIN REPEAT PROTEIN"/>
    <property type="match status" value="1"/>
</dbReference>
<comment type="caution">
    <text evidence="2">The sequence shown here is derived from an EMBL/GenBank/DDBJ whole genome shotgun (WGS) entry which is preliminary data.</text>
</comment>
<keyword evidence="3" id="KW-1185">Reference proteome</keyword>
<evidence type="ECO:0000313" key="2">
    <source>
        <dbReference type="EMBL" id="KAG6641698.1"/>
    </source>
</evidence>
<feature type="region of interest" description="Disordered" evidence="1">
    <location>
        <begin position="62"/>
        <end position="87"/>
    </location>
</feature>
<dbReference type="PANTHER" id="PTHR33386">
    <property type="entry name" value="OS02G0740600 PROTEIN"/>
    <property type="match status" value="1"/>
</dbReference>
<organism evidence="2 3">
    <name type="scientific">Carya illinoinensis</name>
    <name type="common">Pecan</name>
    <dbReference type="NCBI Taxonomy" id="32201"/>
    <lineage>
        <taxon>Eukaryota</taxon>
        <taxon>Viridiplantae</taxon>
        <taxon>Streptophyta</taxon>
        <taxon>Embryophyta</taxon>
        <taxon>Tracheophyta</taxon>
        <taxon>Spermatophyta</taxon>
        <taxon>Magnoliopsida</taxon>
        <taxon>eudicotyledons</taxon>
        <taxon>Gunneridae</taxon>
        <taxon>Pentapetalae</taxon>
        <taxon>rosids</taxon>
        <taxon>fabids</taxon>
        <taxon>Fagales</taxon>
        <taxon>Juglandaceae</taxon>
        <taxon>Carya</taxon>
    </lineage>
</organism>
<evidence type="ECO:0000256" key="1">
    <source>
        <dbReference type="SAM" id="MobiDB-lite"/>
    </source>
</evidence>
<proteinExistence type="predicted"/>
<evidence type="ECO:0000313" key="3">
    <source>
        <dbReference type="Proteomes" id="UP000811609"/>
    </source>
</evidence>
<dbReference type="Proteomes" id="UP000811609">
    <property type="component" value="Chromosome 9"/>
</dbReference>
<gene>
    <name evidence="2" type="ORF">CIPAW_09G092600</name>
</gene>
<sequence length="124" mass="13565">MPFRYDCYSCFFGKFSLKNHVGWKRKPRLFNPYENICIEIQDNNMATEAPSWADQWGAGGIGAMEEEDGANTKKESSGNKKGNAKAGLNKAKATAMVGALKIKSGASAGIKWVKNQCQKKGSPK</sequence>
<accession>A0A8T1PIB8</accession>
<dbReference type="AlphaFoldDB" id="A0A8T1PIB8"/>